<gene>
    <name evidence="1" type="ORF">GJL01_47</name>
</gene>
<sequence>MKLARNAVYAITTEFNNANNFVHINKNGKINPFFLEKHGFDVHGELRNHPEGLHEHWNGAINSFKCVMVQSHVTKPSEVDFKKCRKFARNYNRK</sequence>
<reference evidence="2" key="1">
    <citation type="submission" date="2017-02" db="EMBL/GenBank/DDBJ databases">
        <authorList>
            <person name="Ge J."/>
            <person name="Han W."/>
            <person name="Gu J."/>
        </authorList>
    </citation>
    <scope>NUCLEOTIDE SEQUENCE [LARGE SCALE GENOMIC DNA]</scope>
</reference>
<proteinExistence type="predicted"/>
<organism evidence="1 2">
    <name type="scientific">Salmonella phage GJL01</name>
    <dbReference type="NCBI Taxonomy" id="1965464"/>
    <lineage>
        <taxon>Viruses</taxon>
        <taxon>Duplodnaviria</taxon>
        <taxon>Heunggongvirae</taxon>
        <taxon>Uroviricota</taxon>
        <taxon>Caudoviricetes</taxon>
        <taxon>Drexlerviridae</taxon>
        <taxon>Tempevirinae</taxon>
        <taxon>Tlsvirus</taxon>
        <taxon>Tlsvirus YSP2</taxon>
    </lineage>
</organism>
<accession>A0A1V0DZ16</accession>
<protein>
    <submittedName>
        <fullName evidence="1">Uncharacterized protein</fullName>
    </submittedName>
</protein>
<evidence type="ECO:0000313" key="2">
    <source>
        <dbReference type="Proteomes" id="UP000222061"/>
    </source>
</evidence>
<evidence type="ECO:0000313" key="1">
    <source>
        <dbReference type="EMBL" id="ARB06672.1"/>
    </source>
</evidence>
<dbReference type="Proteomes" id="UP000222061">
    <property type="component" value="Genome"/>
</dbReference>
<name>A0A1V0DZ16_9CAUD</name>
<dbReference type="EMBL" id="KY657202">
    <property type="protein sequence ID" value="ARB06672.1"/>
    <property type="molecule type" value="Genomic_DNA"/>
</dbReference>